<dbReference type="GO" id="GO:0046872">
    <property type="term" value="F:metal ion binding"/>
    <property type="evidence" value="ECO:0007669"/>
    <property type="project" value="UniProtKB-KW"/>
</dbReference>
<dbReference type="EMBL" id="AYKG01000031">
    <property type="protein sequence ID" value="ROO26960.1"/>
    <property type="molecule type" value="Genomic_DNA"/>
</dbReference>
<dbReference type="PANTHER" id="PTHR30001">
    <property type="entry name" value="RIBONUCLEASE"/>
    <property type="match status" value="1"/>
</dbReference>
<dbReference type="GO" id="GO:0006364">
    <property type="term" value="P:rRNA processing"/>
    <property type="evidence" value="ECO:0007669"/>
    <property type="project" value="TreeGrafter"/>
</dbReference>
<sequence length="501" mass="54524">MSAAAPQRQAVSPRIEILVNAGLGETRAAQIENGILQDIHVQRDATASAVGNIYLGSVQRVLAGMQAAFVDVGLARAAFLQLADMVRPSDAATARSRIEQRLVAQDRVLVQVTRDAMGTKGARLTTDLALPSRFLVYMPYTPRIGISARIEADGERARLHEGITRLREELGLTGGFIVRTVADGCDLAAIAADMRFLAAVWADIQTSAKRVPVETLVYGNLPLPIRMLRDLLTPEVDAVLIDDHSAWQDMRAFTARFAPELADRVLLHDGPAPLFSQYGIEDAIERALQPQVPLKSGGFLVIEQTEAMVTVDVNTGGFVGTRSLEQTVLRTNLEAAQTIARQLRLRNLGGIIVIDFIDMVDAGHKTQVLDQLTRALAADPAKTTLGGISALGLVEVTRKRTRESLEQLLCAPCPTCQGRGQLKTPETVIFELFREITRRHSQRPVDMAAERLLILAAPDTVDELLDAQAAPLAELSQRLGCDIQLQAETLYGPEQFDVVVL</sequence>
<dbReference type="FunCoup" id="A0A423PMZ2">
    <property type="interactions" value="340"/>
</dbReference>
<dbReference type="InterPro" id="IPR004659">
    <property type="entry name" value="RNase_E/G"/>
</dbReference>
<keyword evidence="8" id="KW-1185">Reference proteome</keyword>
<dbReference type="AlphaFoldDB" id="A0A423PMZ2"/>
<protein>
    <submittedName>
        <fullName evidence="7">Ribonuclease G</fullName>
    </submittedName>
</protein>
<organism evidence="7 8">
    <name type="scientific">Salinisphaera japonica YTM-1</name>
    <dbReference type="NCBI Taxonomy" id="1209778"/>
    <lineage>
        <taxon>Bacteria</taxon>
        <taxon>Pseudomonadati</taxon>
        <taxon>Pseudomonadota</taxon>
        <taxon>Gammaproteobacteria</taxon>
        <taxon>Salinisphaerales</taxon>
        <taxon>Salinisphaeraceae</taxon>
        <taxon>Salinisphaera</taxon>
    </lineage>
</organism>
<dbReference type="Proteomes" id="UP000285310">
    <property type="component" value="Unassembled WGS sequence"/>
</dbReference>
<dbReference type="Pfam" id="PF10150">
    <property type="entry name" value="RNase_E_G"/>
    <property type="match status" value="1"/>
</dbReference>
<evidence type="ECO:0000256" key="1">
    <source>
        <dbReference type="ARBA" id="ARBA00001946"/>
    </source>
</evidence>
<feature type="domain" description="RNA-binding protein AU-1/Ribonuclease E/G" evidence="6">
    <location>
        <begin position="130"/>
        <end position="401"/>
    </location>
</feature>
<evidence type="ECO:0000256" key="2">
    <source>
        <dbReference type="ARBA" id="ARBA00022723"/>
    </source>
</evidence>
<dbReference type="GO" id="GO:0016787">
    <property type="term" value="F:hydrolase activity"/>
    <property type="evidence" value="ECO:0007669"/>
    <property type="project" value="UniProtKB-KW"/>
</dbReference>
<gene>
    <name evidence="7" type="ORF">SAJA_10175</name>
</gene>
<comment type="caution">
    <text evidence="7">The sequence shown here is derived from an EMBL/GenBank/DDBJ whole genome shotgun (WGS) entry which is preliminary data.</text>
</comment>
<proteinExistence type="predicted"/>
<dbReference type="SUPFAM" id="SSF50249">
    <property type="entry name" value="Nucleic acid-binding proteins"/>
    <property type="match status" value="1"/>
</dbReference>
<dbReference type="InterPro" id="IPR019307">
    <property type="entry name" value="RNA-bd_AU-1/RNase_E/G"/>
</dbReference>
<keyword evidence="3" id="KW-0378">Hydrolase</keyword>
<dbReference type="NCBIfam" id="TIGR00757">
    <property type="entry name" value="RNaseEG"/>
    <property type="match status" value="1"/>
</dbReference>
<evidence type="ECO:0000256" key="5">
    <source>
        <dbReference type="ARBA" id="ARBA00022884"/>
    </source>
</evidence>
<comment type="cofactor">
    <cofactor evidence="1">
        <name>Mg(2+)</name>
        <dbReference type="ChEBI" id="CHEBI:18420"/>
    </cofactor>
</comment>
<keyword evidence="5" id="KW-0694">RNA-binding</keyword>
<dbReference type="PANTHER" id="PTHR30001:SF0">
    <property type="entry name" value="RIBONUCLEASE G"/>
    <property type="match status" value="1"/>
</dbReference>
<dbReference type="InParanoid" id="A0A423PMZ2"/>
<evidence type="ECO:0000256" key="4">
    <source>
        <dbReference type="ARBA" id="ARBA00022842"/>
    </source>
</evidence>
<dbReference type="GO" id="GO:0004540">
    <property type="term" value="F:RNA nuclease activity"/>
    <property type="evidence" value="ECO:0007669"/>
    <property type="project" value="InterPro"/>
</dbReference>
<evidence type="ECO:0000313" key="8">
    <source>
        <dbReference type="Proteomes" id="UP000285310"/>
    </source>
</evidence>
<dbReference type="Gene3D" id="3.40.1260.20">
    <property type="entry name" value="Ribonuclease E, catalytic domain"/>
    <property type="match status" value="1"/>
</dbReference>
<dbReference type="GO" id="GO:0005737">
    <property type="term" value="C:cytoplasm"/>
    <property type="evidence" value="ECO:0007669"/>
    <property type="project" value="TreeGrafter"/>
</dbReference>
<reference evidence="7 8" key="1">
    <citation type="submission" date="2013-10" db="EMBL/GenBank/DDBJ databases">
        <title>Salinisphaera japonica YTM-1 Genome Sequencing.</title>
        <authorList>
            <person name="Lai Q."/>
            <person name="Li C."/>
            <person name="Shao Z."/>
        </authorList>
    </citation>
    <scope>NUCLEOTIDE SEQUENCE [LARGE SCALE GENOMIC DNA]</scope>
    <source>
        <strain evidence="7 8">YTM-1</strain>
    </source>
</reference>
<keyword evidence="2" id="KW-0479">Metal-binding</keyword>
<dbReference type="GO" id="GO:0003723">
    <property type="term" value="F:RNA binding"/>
    <property type="evidence" value="ECO:0007669"/>
    <property type="project" value="UniProtKB-KW"/>
</dbReference>
<dbReference type="RefSeq" id="WP_184999840.1">
    <property type="nucleotide sequence ID" value="NZ_AYKG01000031.1"/>
</dbReference>
<name>A0A423PMZ2_9GAMM</name>
<keyword evidence="4" id="KW-0460">Magnesium</keyword>
<dbReference type="CDD" id="cd04453">
    <property type="entry name" value="S1_RNase_E"/>
    <property type="match status" value="1"/>
</dbReference>
<evidence type="ECO:0000313" key="7">
    <source>
        <dbReference type="EMBL" id="ROO26960.1"/>
    </source>
</evidence>
<accession>A0A423PMZ2</accession>
<dbReference type="InterPro" id="IPR012340">
    <property type="entry name" value="NA-bd_OB-fold"/>
</dbReference>
<dbReference type="Gene3D" id="2.40.50.140">
    <property type="entry name" value="Nucleic acid-binding proteins"/>
    <property type="match status" value="1"/>
</dbReference>
<evidence type="ECO:0000256" key="3">
    <source>
        <dbReference type="ARBA" id="ARBA00022801"/>
    </source>
</evidence>
<evidence type="ECO:0000259" key="6">
    <source>
        <dbReference type="Pfam" id="PF10150"/>
    </source>
</evidence>